<evidence type="ECO:0000313" key="1">
    <source>
        <dbReference type="EMBL" id="KAJ1202754.1"/>
    </source>
</evidence>
<evidence type="ECO:0000313" key="2">
    <source>
        <dbReference type="Proteomes" id="UP001066276"/>
    </source>
</evidence>
<sequence length="284" mass="32480">MRQRVCSRGEVSVKVVQCRVLVSWGDKVQLLIELLEEAVQKPKLELRKVQRLLGHLNFACKVILLHSGAQLNDDLVRRWELAGFSKIGDFHAKDNWETPLNILTIVKNDFLLAGSYNILLHILRDLVVNSIANVQSLVTELVDPPGTRTAGSWRRILADMDKADLGTKAWRKWARQEGLEVSSDCWETINRLNFTILRGANWHRMIFFCKWLLYRTPQDLSRMGTGYPDMCFRCKEIGVAGWIHMIATCRCKKGYWGGNFCDVNNYGAGIHISQHTVNELGLRS</sequence>
<gene>
    <name evidence="1" type="ORF">NDU88_006551</name>
</gene>
<dbReference type="AlphaFoldDB" id="A0AAV7VPZ6"/>
<name>A0AAV7VPZ6_PLEWA</name>
<comment type="caution">
    <text evidence="1">The sequence shown here is derived from an EMBL/GenBank/DDBJ whole genome shotgun (WGS) entry which is preliminary data.</text>
</comment>
<proteinExistence type="predicted"/>
<organism evidence="1 2">
    <name type="scientific">Pleurodeles waltl</name>
    <name type="common">Iberian ribbed newt</name>
    <dbReference type="NCBI Taxonomy" id="8319"/>
    <lineage>
        <taxon>Eukaryota</taxon>
        <taxon>Metazoa</taxon>
        <taxon>Chordata</taxon>
        <taxon>Craniata</taxon>
        <taxon>Vertebrata</taxon>
        <taxon>Euteleostomi</taxon>
        <taxon>Amphibia</taxon>
        <taxon>Batrachia</taxon>
        <taxon>Caudata</taxon>
        <taxon>Salamandroidea</taxon>
        <taxon>Salamandridae</taxon>
        <taxon>Pleurodelinae</taxon>
        <taxon>Pleurodeles</taxon>
    </lineage>
</organism>
<evidence type="ECO:0008006" key="3">
    <source>
        <dbReference type="Google" id="ProtNLM"/>
    </source>
</evidence>
<reference evidence="1" key="1">
    <citation type="journal article" date="2022" name="bioRxiv">
        <title>Sequencing and chromosome-scale assembly of the giantPleurodeles waltlgenome.</title>
        <authorList>
            <person name="Brown T."/>
            <person name="Elewa A."/>
            <person name="Iarovenko S."/>
            <person name="Subramanian E."/>
            <person name="Araus A.J."/>
            <person name="Petzold A."/>
            <person name="Susuki M."/>
            <person name="Suzuki K.-i.T."/>
            <person name="Hayashi T."/>
            <person name="Toyoda A."/>
            <person name="Oliveira C."/>
            <person name="Osipova E."/>
            <person name="Leigh N.D."/>
            <person name="Simon A."/>
            <person name="Yun M.H."/>
        </authorList>
    </citation>
    <scope>NUCLEOTIDE SEQUENCE</scope>
    <source>
        <strain evidence="1">20211129_DDA</strain>
        <tissue evidence="1">Liver</tissue>
    </source>
</reference>
<dbReference type="EMBL" id="JANPWB010000003">
    <property type="protein sequence ID" value="KAJ1202754.1"/>
    <property type="molecule type" value="Genomic_DNA"/>
</dbReference>
<dbReference type="Proteomes" id="UP001066276">
    <property type="component" value="Chromosome 2_1"/>
</dbReference>
<keyword evidence="2" id="KW-1185">Reference proteome</keyword>
<accession>A0AAV7VPZ6</accession>
<protein>
    <recommendedName>
        <fullName evidence="3">Reverse transcriptase zinc-binding domain-containing protein</fullName>
    </recommendedName>
</protein>